<feature type="region of interest" description="Disordered" evidence="5">
    <location>
        <begin position="68"/>
        <end position="110"/>
    </location>
</feature>
<accession>A0A6B2L763</accession>
<reference evidence="6" key="1">
    <citation type="journal article" date="2020" name="J. Eukaryot. Microbiol.">
        <title>De novo Sequencing, Assembly and Annotation of the Transcriptome for the Free-Living Testate Amoeba Arcella intermedia.</title>
        <authorList>
            <person name="Ribeiro G.M."/>
            <person name="Porfirio-Sousa A.L."/>
            <person name="Maurer-Alcala X.X."/>
            <person name="Katz L.A."/>
            <person name="Lahr D.J.G."/>
        </authorList>
    </citation>
    <scope>NUCLEOTIDE SEQUENCE</scope>
</reference>
<evidence type="ECO:0000256" key="1">
    <source>
        <dbReference type="ARBA" id="ARBA00004123"/>
    </source>
</evidence>
<dbReference type="PANTHER" id="PTHR12694">
    <property type="entry name" value="TRANSCRIPTION INITIATION FACTOR IIA SUBUNIT 1"/>
    <property type="match status" value="1"/>
</dbReference>
<comment type="subcellular location">
    <subcellularLocation>
        <location evidence="1">Nucleus</location>
    </subcellularLocation>
</comment>
<dbReference type="CDD" id="cd07976">
    <property type="entry name" value="TFIIA_alpha_beta_like"/>
    <property type="match status" value="1"/>
</dbReference>
<keyword evidence="4" id="KW-0539">Nucleus</keyword>
<evidence type="ECO:0000256" key="2">
    <source>
        <dbReference type="ARBA" id="ARBA00010059"/>
    </source>
</evidence>
<organism evidence="6">
    <name type="scientific">Arcella intermedia</name>
    <dbReference type="NCBI Taxonomy" id="1963864"/>
    <lineage>
        <taxon>Eukaryota</taxon>
        <taxon>Amoebozoa</taxon>
        <taxon>Tubulinea</taxon>
        <taxon>Elardia</taxon>
        <taxon>Arcellinida</taxon>
        <taxon>Sphaerothecina</taxon>
        <taxon>Arcellidae</taxon>
        <taxon>Arcella</taxon>
    </lineage>
</organism>
<feature type="compositionally biased region" description="Low complexity" evidence="5">
    <location>
        <begin position="68"/>
        <end position="84"/>
    </location>
</feature>
<proteinExistence type="inferred from homology"/>
<evidence type="ECO:0000256" key="4">
    <source>
        <dbReference type="ARBA" id="ARBA00023242"/>
    </source>
</evidence>
<dbReference type="EMBL" id="GIBP01003699">
    <property type="protein sequence ID" value="NDV32668.1"/>
    <property type="molecule type" value="Transcribed_RNA"/>
</dbReference>
<dbReference type="GO" id="GO:0006367">
    <property type="term" value="P:transcription initiation at RNA polymerase II promoter"/>
    <property type="evidence" value="ECO:0007669"/>
    <property type="project" value="InterPro"/>
</dbReference>
<evidence type="ECO:0000256" key="5">
    <source>
        <dbReference type="SAM" id="MobiDB-lite"/>
    </source>
</evidence>
<protein>
    <submittedName>
        <fullName evidence="6">Uncharacterized protein</fullName>
    </submittedName>
</protein>
<dbReference type="GO" id="GO:0005672">
    <property type="term" value="C:transcription factor TFIIA complex"/>
    <property type="evidence" value="ECO:0007669"/>
    <property type="project" value="InterPro"/>
</dbReference>
<dbReference type="InterPro" id="IPR004855">
    <property type="entry name" value="TFIIA_asu/bsu"/>
</dbReference>
<dbReference type="SMART" id="SM01371">
    <property type="entry name" value="TFIIA"/>
    <property type="match status" value="1"/>
</dbReference>
<comment type="similarity">
    <text evidence="2">Belongs to the TFIIA subunit 1 family.</text>
</comment>
<feature type="compositionally biased region" description="Polar residues" evidence="5">
    <location>
        <begin position="95"/>
        <end position="110"/>
    </location>
</feature>
<feature type="compositionally biased region" description="Low complexity" evidence="5">
    <location>
        <begin position="146"/>
        <end position="158"/>
    </location>
</feature>
<dbReference type="InterPro" id="IPR009088">
    <property type="entry name" value="TFIIA_b-brl"/>
</dbReference>
<feature type="compositionally biased region" description="Low complexity" evidence="5">
    <location>
        <begin position="209"/>
        <end position="249"/>
    </location>
</feature>
<evidence type="ECO:0000313" key="6">
    <source>
        <dbReference type="EMBL" id="NDV32668.1"/>
    </source>
</evidence>
<feature type="compositionally biased region" description="Acidic residues" evidence="5">
    <location>
        <begin position="315"/>
        <end position="335"/>
    </location>
</feature>
<dbReference type="SUPFAM" id="SSF50784">
    <property type="entry name" value="Transcription factor IIA (TFIIA), beta-barrel domain"/>
    <property type="match status" value="1"/>
</dbReference>
<evidence type="ECO:0000256" key="3">
    <source>
        <dbReference type="ARBA" id="ARBA00023163"/>
    </source>
</evidence>
<dbReference type="PANTHER" id="PTHR12694:SF8">
    <property type="entry name" value="TRANSCRIPTION INITIATION FACTOR IIA SUBUNIT 1"/>
    <property type="match status" value="1"/>
</dbReference>
<feature type="compositionally biased region" description="Basic and acidic residues" evidence="5">
    <location>
        <begin position="261"/>
        <end position="276"/>
    </location>
</feature>
<name>A0A6B2L763_9EUKA</name>
<feature type="region of interest" description="Disordered" evidence="5">
    <location>
        <begin position="146"/>
        <end position="335"/>
    </location>
</feature>
<feature type="compositionally biased region" description="Polar residues" evidence="5">
    <location>
        <begin position="174"/>
        <end position="193"/>
    </location>
</feature>
<sequence>MFQPQQAIFPPQMMIPRTAHMQPHMSVPIGQALPLPHLQYQNYPHGLLSKEQHNDQLHYGINMNAPLQQQPSQQAPLRPQSQSLNQVLNPGGPQQPYNVNHPPQQNYGMGMQGVNQQLLNQHQPAPNQPLSSQQVLNQTYPHQHYPNQQQNQQQQYPNAKNQPSIVPEEEEPNTPFQMFDSKSPQGNTPNLPSLSPFALPQTPTPNKLPISAITPIQSTTPTAPTTTTQTTTSTTSTAASAPTAQAPPSNSNTKKSSWMKLKSEMNQKTQETKKNQEASAPKVSTVAVSGGPVSPAPAKPKTPQAPTPKNHNPPQEDEEDELRSDDDDDSDEEPLTENLIVCTFDKVSRVKNKWKITLKCGVMNLNGRDYLFHRATGEGEW</sequence>
<keyword evidence="3" id="KW-0804">Transcription</keyword>
<feature type="compositionally biased region" description="Pro residues" evidence="5">
    <location>
        <begin position="294"/>
        <end position="306"/>
    </location>
</feature>
<dbReference type="AlphaFoldDB" id="A0A6B2L763"/>
<dbReference type="Pfam" id="PF03153">
    <property type="entry name" value="TFIIA"/>
    <property type="match status" value="1"/>
</dbReference>
<dbReference type="Gene3D" id="2.30.18.10">
    <property type="entry name" value="Transcription factor IIA (TFIIA), beta-barrel domain"/>
    <property type="match status" value="1"/>
</dbReference>